<evidence type="ECO:0000313" key="16">
    <source>
        <dbReference type="Proteomes" id="UP000694395"/>
    </source>
</evidence>
<dbReference type="InterPro" id="IPR020904">
    <property type="entry name" value="Sc_DH/Rdtase_CS"/>
</dbReference>
<dbReference type="Pfam" id="PF22622">
    <property type="entry name" value="MFE-2_hydrat-2_N"/>
    <property type="match status" value="1"/>
</dbReference>
<dbReference type="FunFam" id="3.10.129.10:FF:000013">
    <property type="entry name" value="Peroxisomal multifunctional enzyme type 2"/>
    <property type="match status" value="1"/>
</dbReference>
<keyword evidence="16" id="KW-1185">Reference proteome</keyword>
<dbReference type="Pfam" id="PF00106">
    <property type="entry name" value="adh_short"/>
    <property type="match status" value="1"/>
</dbReference>
<dbReference type="GO" id="GO:0018812">
    <property type="term" value="F:3-hydroxyacyl-CoA dehydratase activity"/>
    <property type="evidence" value="ECO:0007669"/>
    <property type="project" value="UniProtKB-ARBA"/>
</dbReference>
<dbReference type="PANTHER" id="PTHR45024">
    <property type="entry name" value="DEHYDROGENASES, SHORT CHAIN"/>
    <property type="match status" value="1"/>
</dbReference>
<evidence type="ECO:0000259" key="14">
    <source>
        <dbReference type="Pfam" id="PF22622"/>
    </source>
</evidence>
<keyword evidence="7" id="KW-0443">Lipid metabolism</keyword>
<dbReference type="InterPro" id="IPR002347">
    <property type="entry name" value="SDR_fam"/>
</dbReference>
<keyword evidence="8" id="KW-0576">Peroxisome</keyword>
<feature type="domain" description="MaoC-like" evidence="12">
    <location>
        <begin position="485"/>
        <end position="584"/>
    </location>
</feature>
<dbReference type="Pfam" id="PF01575">
    <property type="entry name" value="MaoC_dehydratas"/>
    <property type="match status" value="1"/>
</dbReference>
<keyword evidence="6" id="KW-0520">NAD</keyword>
<dbReference type="GO" id="GO:0016853">
    <property type="term" value="F:isomerase activity"/>
    <property type="evidence" value="ECO:0007669"/>
    <property type="project" value="UniProtKB-KW"/>
</dbReference>
<dbReference type="FunFam" id="1.10.287.4290:FF:000001">
    <property type="entry name" value="Peroxisomal multifunctional enzyme type 2"/>
    <property type="match status" value="1"/>
</dbReference>
<reference evidence="15" key="1">
    <citation type="submission" date="2020-07" db="EMBL/GenBank/DDBJ databases">
        <title>A long reads based de novo assembly of the rainbow trout Arlee double haploid line genome.</title>
        <authorList>
            <person name="Gao G."/>
            <person name="Palti Y."/>
        </authorList>
    </citation>
    <scope>NUCLEOTIDE SEQUENCE [LARGE SCALE GENOMIC DNA]</scope>
</reference>
<dbReference type="InterPro" id="IPR051687">
    <property type="entry name" value="Peroxisomal_Beta-Oxidation"/>
</dbReference>
<dbReference type="InterPro" id="IPR003033">
    <property type="entry name" value="SCP2_sterol-bd_dom"/>
</dbReference>
<keyword evidence="10" id="KW-0456">Lyase</keyword>
<evidence type="ECO:0000256" key="7">
    <source>
        <dbReference type="ARBA" id="ARBA00023098"/>
    </source>
</evidence>
<feature type="domain" description="SCP2" evidence="13">
    <location>
        <begin position="612"/>
        <end position="713"/>
    </location>
</feature>
<evidence type="ECO:0000256" key="8">
    <source>
        <dbReference type="ARBA" id="ARBA00023140"/>
    </source>
</evidence>
<dbReference type="Gene3D" id="1.10.287.4290">
    <property type="match status" value="1"/>
</dbReference>
<evidence type="ECO:0000256" key="3">
    <source>
        <dbReference type="ARBA" id="ARBA00006484"/>
    </source>
</evidence>
<dbReference type="Pfam" id="PF02036">
    <property type="entry name" value="SCP2"/>
    <property type="match status" value="1"/>
</dbReference>
<dbReference type="Gene3D" id="3.30.1050.10">
    <property type="entry name" value="SCP2 sterol-binding domain"/>
    <property type="match status" value="1"/>
</dbReference>
<comment type="similarity">
    <text evidence="3">Belongs to the short-chain dehydrogenases/reductases (SDR) family.</text>
</comment>
<comment type="subcellular location">
    <subcellularLocation>
        <location evidence="1">Peroxisome</location>
    </subcellularLocation>
</comment>
<evidence type="ECO:0000259" key="12">
    <source>
        <dbReference type="Pfam" id="PF01575"/>
    </source>
</evidence>
<dbReference type="SUPFAM" id="SSF51735">
    <property type="entry name" value="NAD(P)-binding Rossmann-fold domains"/>
    <property type="match status" value="1"/>
</dbReference>
<dbReference type="PRINTS" id="PR00081">
    <property type="entry name" value="GDHRDH"/>
</dbReference>
<evidence type="ECO:0000256" key="2">
    <source>
        <dbReference type="ARBA" id="ARBA00005005"/>
    </source>
</evidence>
<evidence type="ECO:0000256" key="5">
    <source>
        <dbReference type="ARBA" id="ARBA00023002"/>
    </source>
</evidence>
<evidence type="ECO:0000256" key="9">
    <source>
        <dbReference type="ARBA" id="ARBA00023235"/>
    </source>
</evidence>
<dbReference type="PANTHER" id="PTHR45024:SF2">
    <property type="entry name" value="SCP2 DOMAIN-CONTAINING PROTEIN"/>
    <property type="match status" value="1"/>
</dbReference>
<dbReference type="SUPFAM" id="SSF54637">
    <property type="entry name" value="Thioesterase/thiol ester dehydrase-isomerase"/>
    <property type="match status" value="2"/>
</dbReference>
<dbReference type="InterPro" id="IPR029069">
    <property type="entry name" value="HotDog_dom_sf"/>
</dbReference>
<dbReference type="Gene3D" id="3.10.129.10">
    <property type="entry name" value="Hotdog Thioesterase"/>
    <property type="match status" value="2"/>
</dbReference>
<evidence type="ECO:0000256" key="10">
    <source>
        <dbReference type="ARBA" id="ARBA00023239"/>
    </source>
</evidence>
<reference evidence="15" key="3">
    <citation type="submission" date="2025-09" db="UniProtKB">
        <authorList>
            <consortium name="Ensembl"/>
        </authorList>
    </citation>
    <scope>IDENTIFICATION</scope>
</reference>
<proteinExistence type="inferred from homology"/>
<dbReference type="UniPathway" id="UPA00659"/>
<name>A0A8C7SVD8_ONCMY</name>
<evidence type="ECO:0000256" key="4">
    <source>
        <dbReference type="ARBA" id="ARBA00022832"/>
    </source>
</evidence>
<keyword evidence="4" id="KW-0276">Fatty acid metabolism</keyword>
<dbReference type="GO" id="GO:0006635">
    <property type="term" value="P:fatty acid beta-oxidation"/>
    <property type="evidence" value="ECO:0007669"/>
    <property type="project" value="UniProtKB-UniPathway"/>
</dbReference>
<keyword evidence="9" id="KW-0413">Isomerase</keyword>
<dbReference type="Proteomes" id="UP000694395">
    <property type="component" value="Chromosome 6"/>
</dbReference>
<keyword evidence="5" id="KW-0560">Oxidoreductase</keyword>
<evidence type="ECO:0000256" key="1">
    <source>
        <dbReference type="ARBA" id="ARBA00004275"/>
    </source>
</evidence>
<protein>
    <recommendedName>
        <fullName evidence="11">Peroxisomal multifunctional enzyme type 2</fullName>
    </recommendedName>
</protein>
<reference evidence="15" key="2">
    <citation type="submission" date="2025-08" db="UniProtKB">
        <authorList>
            <consortium name="Ensembl"/>
        </authorList>
    </citation>
    <scope>IDENTIFICATION</scope>
</reference>
<dbReference type="GO" id="GO:0016491">
    <property type="term" value="F:oxidoreductase activity"/>
    <property type="evidence" value="ECO:0007669"/>
    <property type="project" value="UniProtKB-KW"/>
</dbReference>
<evidence type="ECO:0000313" key="15">
    <source>
        <dbReference type="Ensembl" id="ENSOMYP00000070370.2"/>
    </source>
</evidence>
<dbReference type="InterPro" id="IPR054357">
    <property type="entry name" value="MFE-2_N"/>
</dbReference>
<feature type="domain" description="Peroxisomal multifunctional enzyme type 2-like N-terminal" evidence="14">
    <location>
        <begin position="329"/>
        <end position="457"/>
    </location>
</feature>
<dbReference type="Gene3D" id="3.40.50.720">
    <property type="entry name" value="NAD(P)-binding Rossmann-like Domain"/>
    <property type="match status" value="1"/>
</dbReference>
<dbReference type="SUPFAM" id="SSF55718">
    <property type="entry name" value="SCP-like"/>
    <property type="match status" value="1"/>
</dbReference>
<comment type="pathway">
    <text evidence="2">Lipid metabolism; fatty acid beta-oxidation.</text>
</comment>
<dbReference type="FunFam" id="3.40.50.720:FF:000185">
    <property type="entry name" value="peroxisomal multifunctional enzyme type 2"/>
    <property type="match status" value="1"/>
</dbReference>
<dbReference type="InterPro" id="IPR036291">
    <property type="entry name" value="NAD(P)-bd_dom_sf"/>
</dbReference>
<dbReference type="CDD" id="cd05353">
    <property type="entry name" value="hydroxyacyl-CoA-like_DH_SDR_c-like"/>
    <property type="match status" value="1"/>
</dbReference>
<accession>A0A8C7SVD8</accession>
<evidence type="ECO:0000259" key="13">
    <source>
        <dbReference type="Pfam" id="PF02036"/>
    </source>
</evidence>
<dbReference type="Ensembl" id="ENSOMYT00000076609.2">
    <property type="protein sequence ID" value="ENSOMYP00000070370.2"/>
    <property type="gene ID" value="ENSOMYG00000030749.2"/>
</dbReference>
<dbReference type="InterPro" id="IPR036527">
    <property type="entry name" value="SCP2_sterol-bd_dom_sf"/>
</dbReference>
<dbReference type="AlphaFoldDB" id="A0A8C7SVD8"/>
<evidence type="ECO:0000256" key="6">
    <source>
        <dbReference type="ARBA" id="ARBA00023027"/>
    </source>
</evidence>
<dbReference type="InterPro" id="IPR002539">
    <property type="entry name" value="MaoC-like_dom"/>
</dbReference>
<organism evidence="15 16">
    <name type="scientific">Oncorhynchus mykiss</name>
    <name type="common">Rainbow trout</name>
    <name type="synonym">Salmo gairdneri</name>
    <dbReference type="NCBI Taxonomy" id="8022"/>
    <lineage>
        <taxon>Eukaryota</taxon>
        <taxon>Metazoa</taxon>
        <taxon>Chordata</taxon>
        <taxon>Craniata</taxon>
        <taxon>Vertebrata</taxon>
        <taxon>Euteleostomi</taxon>
        <taxon>Actinopterygii</taxon>
        <taxon>Neopterygii</taxon>
        <taxon>Teleostei</taxon>
        <taxon>Protacanthopterygii</taxon>
        <taxon>Salmoniformes</taxon>
        <taxon>Salmonidae</taxon>
        <taxon>Salmoninae</taxon>
        <taxon>Oncorhynchus</taxon>
    </lineage>
</organism>
<dbReference type="CDD" id="cd03448">
    <property type="entry name" value="HDE_HSD"/>
    <property type="match status" value="1"/>
</dbReference>
<dbReference type="FunFam" id="3.30.1050.10:FF:000004">
    <property type="entry name" value="Hydroxysteroid 17-beta dehydrogenase 4"/>
    <property type="match status" value="1"/>
</dbReference>
<dbReference type="GeneTree" id="ENSGT00940000158343"/>
<evidence type="ECO:0000256" key="11">
    <source>
        <dbReference type="ARBA" id="ARBA00073497"/>
    </source>
</evidence>
<dbReference type="GO" id="GO:0005777">
    <property type="term" value="C:peroxisome"/>
    <property type="evidence" value="ECO:0007669"/>
    <property type="project" value="UniProtKB-SubCell"/>
</dbReference>
<gene>
    <name evidence="15" type="primary">hsd17b4</name>
</gene>
<dbReference type="PROSITE" id="PS00061">
    <property type="entry name" value="ADH_SHORT"/>
    <property type="match status" value="1"/>
</dbReference>
<sequence>FIMSVPLVFDGKVVIVTGAGGGLGREYALAFGVRGASVVVNDLGGDIKGGGKSSNAADKVVEEIKAKGGKAVANYDSVEDGEKLIQTALDAFGRIGAPFINTFACISDLIHRVHLRGSFMVTRAAWNHMKKQKFGRIIMTSSAAGIYGNFGQANYSAAKLGLLGLANTLAIEGQKYNIHCNTIAPTAGSRLTETVMPPVLCESLKAEYVAPLVLWLSHDQCQENGGLFEVGAGWIGKLRWERSQGRIVRKKNQGMFPETVRDQWDNICDFTNATKPANINESVATLVEVLSRVETDEGIAPNPTSAMATAASGISPLEAVGQKLPESTFSYSQTQCILYALGVGMSTKDDDHLKFLYEGHEDFSCLPTFGVIPSQAAMMDGGLGSVPGLNFDFTRLLHGEQYLELFQPLPTSGTLTSQARIADVLDKGSGAVILLDVHTYSGKELLCYNQYSLFIVGAGGFGGKRTSDKAMVTRNISKRSDLTLIPRFQAALYRLSGDWNPLHIDPSFAAMGGFKSPILHGLCSFGFAARHVLKQYANNDASRFKSIKVRFVKPVLPGQSLQTEMWKEGNRIHIQCKVKESGAVVLSGAYVDLYISQTLNAGGLKSELVFAEIGRRIKDLGAEMVKKVNAVFGWEITKGGNTAAQWTIDLKTGAGALHKGPYSGKTDVTITVSDDDFMEVVQGKLNPQKAFFAGKLKVRGNIMLSQKLEVILKDYAKL</sequence>